<evidence type="ECO:0000313" key="3">
    <source>
        <dbReference type="Proteomes" id="UP000198406"/>
    </source>
</evidence>
<sequence>MGLFASRKGDREMILAKRPAAWQMIQLVDSEEASLSSSIQPTTSTMKRLKRNFFQRSKPVFRKFQDEIDCDSPSNAYQPPPAHLLDKAITLTGTHSTDASSTASYQPPAFRIAALEPSVSIEEVQRACSPSVDRRSSSSFVQFAFDPDFSRIEELAMFGEPEVNTKKSLENTTRKTSGKKKKASLEFPTLSFENMAKQNAELHQSVVSPSQSVVSVTNATITGFDDGVPLTYTEETTAVGSKKVDAKEDPFTIDAISSHSSSGDLLGTKWIEANVPEKSSQNSLIDSILRPKKSSSWDLECRKPKQVGMRDPSPKVASQPSFDQHWEEEFGDDAFPESRHLDVRDIPDVKKIQFASASFMEEPFSEIGFPKDVQPVNEIVINEQTNCIKGLPASAIAASMIFRQTIAGPEEESAEEEESVRYFPDGTPMQVRATQDDTISCISSLTESAFHHPRGGLDVLWGRQAQNVINHWNFAAKQVREERAAPKSSSASDELMNMFSP</sequence>
<feature type="region of interest" description="Disordered" evidence="1">
    <location>
        <begin position="481"/>
        <end position="501"/>
    </location>
</feature>
<proteinExistence type="predicted"/>
<dbReference type="EMBL" id="BDSP01000181">
    <property type="protein sequence ID" value="GAX22272.1"/>
    <property type="molecule type" value="Genomic_DNA"/>
</dbReference>
<gene>
    <name evidence="2" type="ORF">FisN_22Hh061</name>
</gene>
<dbReference type="Proteomes" id="UP000198406">
    <property type="component" value="Unassembled WGS sequence"/>
</dbReference>
<reference evidence="2 3" key="1">
    <citation type="journal article" date="2015" name="Plant Cell">
        <title>Oil accumulation by the oleaginous diatom Fistulifera solaris as revealed by the genome and transcriptome.</title>
        <authorList>
            <person name="Tanaka T."/>
            <person name="Maeda Y."/>
            <person name="Veluchamy A."/>
            <person name="Tanaka M."/>
            <person name="Abida H."/>
            <person name="Marechal E."/>
            <person name="Bowler C."/>
            <person name="Muto M."/>
            <person name="Sunaga Y."/>
            <person name="Tanaka M."/>
            <person name="Yoshino T."/>
            <person name="Taniguchi T."/>
            <person name="Fukuda Y."/>
            <person name="Nemoto M."/>
            <person name="Matsumoto M."/>
            <person name="Wong P.S."/>
            <person name="Aburatani S."/>
            <person name="Fujibuchi W."/>
        </authorList>
    </citation>
    <scope>NUCLEOTIDE SEQUENCE [LARGE SCALE GENOMIC DNA]</scope>
    <source>
        <strain evidence="2 3">JPCC DA0580</strain>
    </source>
</reference>
<keyword evidence="3" id="KW-1185">Reference proteome</keyword>
<evidence type="ECO:0000313" key="2">
    <source>
        <dbReference type="EMBL" id="GAX22272.1"/>
    </source>
</evidence>
<accession>A0A1Z5K7Z3</accession>
<comment type="caution">
    <text evidence="2">The sequence shown here is derived from an EMBL/GenBank/DDBJ whole genome shotgun (WGS) entry which is preliminary data.</text>
</comment>
<protein>
    <submittedName>
        <fullName evidence="2">Uncharacterized protein</fullName>
    </submittedName>
</protein>
<name>A0A1Z5K7Z3_FISSO</name>
<dbReference type="AlphaFoldDB" id="A0A1Z5K7Z3"/>
<evidence type="ECO:0000256" key="1">
    <source>
        <dbReference type="SAM" id="MobiDB-lite"/>
    </source>
</evidence>
<dbReference type="InParanoid" id="A0A1Z5K7Z3"/>
<organism evidence="2 3">
    <name type="scientific">Fistulifera solaris</name>
    <name type="common">Oleaginous diatom</name>
    <dbReference type="NCBI Taxonomy" id="1519565"/>
    <lineage>
        <taxon>Eukaryota</taxon>
        <taxon>Sar</taxon>
        <taxon>Stramenopiles</taxon>
        <taxon>Ochrophyta</taxon>
        <taxon>Bacillariophyta</taxon>
        <taxon>Bacillariophyceae</taxon>
        <taxon>Bacillariophycidae</taxon>
        <taxon>Naviculales</taxon>
        <taxon>Naviculaceae</taxon>
        <taxon>Fistulifera</taxon>
    </lineage>
</organism>